<keyword evidence="2" id="KW-1185">Reference proteome</keyword>
<gene>
    <name evidence="1" type="ORF">FNV43_RR15464</name>
</gene>
<dbReference type="Proteomes" id="UP000796880">
    <property type="component" value="Unassembled WGS sequence"/>
</dbReference>
<organism evidence="1 2">
    <name type="scientific">Rhamnella rubrinervis</name>
    <dbReference type="NCBI Taxonomy" id="2594499"/>
    <lineage>
        <taxon>Eukaryota</taxon>
        <taxon>Viridiplantae</taxon>
        <taxon>Streptophyta</taxon>
        <taxon>Embryophyta</taxon>
        <taxon>Tracheophyta</taxon>
        <taxon>Spermatophyta</taxon>
        <taxon>Magnoliopsida</taxon>
        <taxon>eudicotyledons</taxon>
        <taxon>Gunneridae</taxon>
        <taxon>Pentapetalae</taxon>
        <taxon>rosids</taxon>
        <taxon>fabids</taxon>
        <taxon>Rosales</taxon>
        <taxon>Rhamnaceae</taxon>
        <taxon>rhamnoid group</taxon>
        <taxon>Rhamneae</taxon>
        <taxon>Rhamnella</taxon>
    </lineage>
</organism>
<evidence type="ECO:0000313" key="1">
    <source>
        <dbReference type="EMBL" id="KAF3441550.1"/>
    </source>
</evidence>
<dbReference type="AlphaFoldDB" id="A0A8K0GYB7"/>
<comment type="caution">
    <text evidence="1">The sequence shown here is derived from an EMBL/GenBank/DDBJ whole genome shotgun (WGS) entry which is preliminary data.</text>
</comment>
<protein>
    <submittedName>
        <fullName evidence="1">Uncharacterized protein</fullName>
    </submittedName>
</protein>
<name>A0A8K0GYB7_9ROSA</name>
<accession>A0A8K0GYB7</accession>
<evidence type="ECO:0000313" key="2">
    <source>
        <dbReference type="Proteomes" id="UP000796880"/>
    </source>
</evidence>
<sequence>MKLLVARMDNNKCIPGVVVGDGGEPGNATRALAKAIAPCYHLKFGLEMLARSANALAYRLCNASFSEYLIVV</sequence>
<proteinExistence type="predicted"/>
<dbReference type="EMBL" id="VOIH02000007">
    <property type="protein sequence ID" value="KAF3441550.1"/>
    <property type="molecule type" value="Genomic_DNA"/>
</dbReference>
<reference evidence="1" key="1">
    <citation type="submission" date="2020-03" db="EMBL/GenBank/DDBJ databases">
        <title>A high-quality chromosome-level genome assembly of a woody plant with both climbing and erect habits, Rhamnella rubrinervis.</title>
        <authorList>
            <person name="Lu Z."/>
            <person name="Yang Y."/>
            <person name="Zhu X."/>
            <person name="Sun Y."/>
        </authorList>
    </citation>
    <scope>NUCLEOTIDE SEQUENCE</scope>
    <source>
        <strain evidence="1">BYM</strain>
        <tissue evidence="1">Leaf</tissue>
    </source>
</reference>